<name>A0A699J5S5_TANCI</name>
<organism evidence="1">
    <name type="scientific">Tanacetum cinerariifolium</name>
    <name type="common">Dalmatian daisy</name>
    <name type="synonym">Chrysanthemum cinerariifolium</name>
    <dbReference type="NCBI Taxonomy" id="118510"/>
    <lineage>
        <taxon>Eukaryota</taxon>
        <taxon>Viridiplantae</taxon>
        <taxon>Streptophyta</taxon>
        <taxon>Embryophyta</taxon>
        <taxon>Tracheophyta</taxon>
        <taxon>Spermatophyta</taxon>
        <taxon>Magnoliopsida</taxon>
        <taxon>eudicotyledons</taxon>
        <taxon>Gunneridae</taxon>
        <taxon>Pentapetalae</taxon>
        <taxon>asterids</taxon>
        <taxon>campanulids</taxon>
        <taxon>Asterales</taxon>
        <taxon>Asteraceae</taxon>
        <taxon>Asteroideae</taxon>
        <taxon>Anthemideae</taxon>
        <taxon>Anthemidinae</taxon>
        <taxon>Tanacetum</taxon>
    </lineage>
</organism>
<gene>
    <name evidence="1" type="ORF">Tci_584574</name>
</gene>
<dbReference type="EMBL" id="BKCJ010372836">
    <property type="protein sequence ID" value="GFA12602.1"/>
    <property type="molecule type" value="Genomic_DNA"/>
</dbReference>
<reference evidence="1" key="1">
    <citation type="journal article" date="2019" name="Sci. Rep.">
        <title>Draft genome of Tanacetum cinerariifolium, the natural source of mosquito coil.</title>
        <authorList>
            <person name="Yamashiro T."/>
            <person name="Shiraishi A."/>
            <person name="Satake H."/>
            <person name="Nakayama K."/>
        </authorList>
    </citation>
    <scope>NUCLEOTIDE SEQUENCE</scope>
</reference>
<protein>
    <submittedName>
        <fullName evidence="1">Uncharacterized protein</fullName>
    </submittedName>
</protein>
<accession>A0A699J5S5</accession>
<evidence type="ECO:0000313" key="1">
    <source>
        <dbReference type="EMBL" id="GFA12602.1"/>
    </source>
</evidence>
<dbReference type="AlphaFoldDB" id="A0A699J5S5"/>
<feature type="non-terminal residue" evidence="1">
    <location>
        <position position="116"/>
    </location>
</feature>
<sequence length="116" mass="12757">MVVGFSYCPETAATYTSQAYLQYNAPVGDKPLASDVSCMGKGQVAPLFLLGSEYDDIVRSKRLCALGFFICFVGLKVDAKSTDVKSMGRLFSQENFCRISDQGLLDSNFDQDPHSY</sequence>
<comment type="caution">
    <text evidence="1">The sequence shown here is derived from an EMBL/GenBank/DDBJ whole genome shotgun (WGS) entry which is preliminary data.</text>
</comment>
<proteinExistence type="predicted"/>